<evidence type="ECO:0000256" key="3">
    <source>
        <dbReference type="ARBA" id="ARBA00047645"/>
    </source>
</evidence>
<feature type="domain" description="Acylphosphatase-like" evidence="7">
    <location>
        <begin position="3"/>
        <end position="89"/>
    </location>
</feature>
<evidence type="ECO:0000259" key="7">
    <source>
        <dbReference type="PROSITE" id="PS51160"/>
    </source>
</evidence>
<name>A0A7H0VIK0_9FLAO</name>
<keyword evidence="4 5" id="KW-0378">Hydrolase</keyword>
<sequence length="91" mass="10145">MKSQKIKVRGTVQGVYFRKYTQAKAEELKLKGWVANRLDGSVDILAMGDSDTLEQFKKWLWTGSPGSMVGSVAAEETNPQELEGFSIIDTF</sequence>
<dbReference type="InterPro" id="IPR017968">
    <property type="entry name" value="Acylphosphatase_CS"/>
</dbReference>
<feature type="active site" evidence="4">
    <location>
        <position position="36"/>
    </location>
</feature>
<evidence type="ECO:0000256" key="5">
    <source>
        <dbReference type="RuleBase" id="RU000553"/>
    </source>
</evidence>
<dbReference type="SUPFAM" id="SSF54975">
    <property type="entry name" value="Acylphosphatase/BLUF domain-like"/>
    <property type="match status" value="1"/>
</dbReference>
<dbReference type="InterPro" id="IPR036046">
    <property type="entry name" value="Acylphosphatase-like_dom_sf"/>
</dbReference>
<evidence type="ECO:0000256" key="2">
    <source>
        <dbReference type="ARBA" id="ARBA00012150"/>
    </source>
</evidence>
<comment type="catalytic activity">
    <reaction evidence="3 4 5">
        <text>an acyl phosphate + H2O = a carboxylate + phosphate + H(+)</text>
        <dbReference type="Rhea" id="RHEA:14965"/>
        <dbReference type="ChEBI" id="CHEBI:15377"/>
        <dbReference type="ChEBI" id="CHEBI:15378"/>
        <dbReference type="ChEBI" id="CHEBI:29067"/>
        <dbReference type="ChEBI" id="CHEBI:43474"/>
        <dbReference type="ChEBI" id="CHEBI:59918"/>
        <dbReference type="EC" id="3.6.1.7"/>
    </reaction>
</comment>
<dbReference type="InterPro" id="IPR001792">
    <property type="entry name" value="Acylphosphatase-like_dom"/>
</dbReference>
<dbReference type="RefSeq" id="WP_210760075.1">
    <property type="nucleotide sequence ID" value="NZ_CP060139.1"/>
</dbReference>
<dbReference type="Proteomes" id="UP000516305">
    <property type="component" value="Chromosome"/>
</dbReference>
<feature type="active site" evidence="4">
    <location>
        <position position="18"/>
    </location>
</feature>
<evidence type="ECO:0000313" key="9">
    <source>
        <dbReference type="Proteomes" id="UP000516305"/>
    </source>
</evidence>
<dbReference type="EC" id="3.6.1.7" evidence="2 4"/>
<gene>
    <name evidence="8" type="ORF">H4K34_06820</name>
</gene>
<evidence type="ECO:0000313" key="8">
    <source>
        <dbReference type="EMBL" id="QNR25548.1"/>
    </source>
</evidence>
<dbReference type="EMBL" id="CP060139">
    <property type="protein sequence ID" value="QNR25548.1"/>
    <property type="molecule type" value="Genomic_DNA"/>
</dbReference>
<evidence type="ECO:0000256" key="4">
    <source>
        <dbReference type="PROSITE-ProRule" id="PRU00520"/>
    </source>
</evidence>
<protein>
    <recommendedName>
        <fullName evidence="2 4">Acylphosphatase</fullName>
        <ecNumber evidence="2 4">3.6.1.7</ecNumber>
    </recommendedName>
</protein>
<dbReference type="PROSITE" id="PS51160">
    <property type="entry name" value="ACYLPHOSPHATASE_3"/>
    <property type="match status" value="1"/>
</dbReference>
<reference evidence="8 9" key="1">
    <citation type="submission" date="2020-08" db="EMBL/GenBank/DDBJ databases">
        <title>Croceimicrobium hydrocarbonivorans gen. nov., sp. nov., a novel marine bacterium isolated from a bacterial consortium that degrades polyethylene terephthalate.</title>
        <authorList>
            <person name="Liu R."/>
        </authorList>
    </citation>
    <scope>NUCLEOTIDE SEQUENCE [LARGE SCALE GENOMIC DNA]</scope>
    <source>
        <strain evidence="8 9">A20-9</strain>
    </source>
</reference>
<dbReference type="PANTHER" id="PTHR47268:SF4">
    <property type="entry name" value="ACYLPHOSPHATASE"/>
    <property type="match status" value="1"/>
</dbReference>
<dbReference type="GO" id="GO:0003998">
    <property type="term" value="F:acylphosphatase activity"/>
    <property type="evidence" value="ECO:0007669"/>
    <property type="project" value="UniProtKB-EC"/>
</dbReference>
<dbReference type="PROSITE" id="PS00151">
    <property type="entry name" value="ACYLPHOSPHATASE_2"/>
    <property type="match status" value="1"/>
</dbReference>
<accession>A0A7H0VIK0</accession>
<dbReference type="Gene3D" id="3.30.70.100">
    <property type="match status" value="1"/>
</dbReference>
<dbReference type="InterPro" id="IPR020456">
    <property type="entry name" value="Acylphosphatase"/>
</dbReference>
<organism evidence="8 9">
    <name type="scientific">Croceimicrobium hydrocarbonivorans</name>
    <dbReference type="NCBI Taxonomy" id="2761580"/>
    <lineage>
        <taxon>Bacteria</taxon>
        <taxon>Pseudomonadati</taxon>
        <taxon>Bacteroidota</taxon>
        <taxon>Flavobacteriia</taxon>
        <taxon>Flavobacteriales</taxon>
        <taxon>Owenweeksiaceae</taxon>
        <taxon>Croceimicrobium</taxon>
    </lineage>
</organism>
<evidence type="ECO:0000256" key="1">
    <source>
        <dbReference type="ARBA" id="ARBA00005614"/>
    </source>
</evidence>
<dbReference type="KEGG" id="chyd:H4K34_06820"/>
<comment type="similarity">
    <text evidence="1 6">Belongs to the acylphosphatase family.</text>
</comment>
<dbReference type="Pfam" id="PF00708">
    <property type="entry name" value="Acylphosphatase"/>
    <property type="match status" value="1"/>
</dbReference>
<keyword evidence="9" id="KW-1185">Reference proteome</keyword>
<evidence type="ECO:0000256" key="6">
    <source>
        <dbReference type="RuleBase" id="RU004168"/>
    </source>
</evidence>
<dbReference type="PROSITE" id="PS00150">
    <property type="entry name" value="ACYLPHOSPHATASE_1"/>
    <property type="match status" value="1"/>
</dbReference>
<dbReference type="AlphaFoldDB" id="A0A7H0VIK0"/>
<dbReference type="PANTHER" id="PTHR47268">
    <property type="entry name" value="ACYLPHOSPHATASE"/>
    <property type="match status" value="1"/>
</dbReference>
<proteinExistence type="inferred from homology"/>